<keyword evidence="4 15" id="KW-0808">Transferase</keyword>
<dbReference type="Gene3D" id="3.30.420.10">
    <property type="entry name" value="Ribonuclease H-like superfamily/Ribonuclease H"/>
    <property type="match status" value="1"/>
</dbReference>
<dbReference type="GO" id="GO:0000166">
    <property type="term" value="F:nucleotide binding"/>
    <property type="evidence" value="ECO:0007669"/>
    <property type="project" value="InterPro"/>
</dbReference>
<evidence type="ECO:0000256" key="13">
    <source>
        <dbReference type="ARBA" id="ARBA00023125"/>
    </source>
</evidence>
<gene>
    <name evidence="18" type="primary">RvY_01155-1</name>
    <name evidence="18" type="synonym">RvY_01155.1</name>
    <name evidence="18" type="ORF">RvY_01155</name>
</gene>
<dbReference type="SMART" id="SM01159">
    <property type="entry name" value="DUF1744"/>
    <property type="match status" value="1"/>
</dbReference>
<accession>A0A1D1UIW7</accession>
<dbReference type="Pfam" id="PF22912">
    <property type="entry name" value="zf-DPOE"/>
    <property type="match status" value="1"/>
</dbReference>
<dbReference type="STRING" id="947166.A0A1D1UIW7"/>
<dbReference type="GO" id="GO:0006272">
    <property type="term" value="P:leading strand elongation"/>
    <property type="evidence" value="ECO:0007669"/>
    <property type="project" value="TreeGrafter"/>
</dbReference>
<evidence type="ECO:0000256" key="8">
    <source>
        <dbReference type="ARBA" id="ARBA00022771"/>
    </source>
</evidence>
<keyword evidence="7 15" id="KW-0479">Metal-binding</keyword>
<dbReference type="InterPro" id="IPR036397">
    <property type="entry name" value="RNaseH_sf"/>
</dbReference>
<evidence type="ECO:0000256" key="2">
    <source>
        <dbReference type="ARBA" id="ARBA00005755"/>
    </source>
</evidence>
<proteinExistence type="inferred from homology"/>
<keyword evidence="19" id="KW-1185">Reference proteome</keyword>
<evidence type="ECO:0000256" key="9">
    <source>
        <dbReference type="ARBA" id="ARBA00022833"/>
    </source>
</evidence>
<dbReference type="CDD" id="cd05779">
    <property type="entry name" value="DNA_polB_epsilon_exo"/>
    <property type="match status" value="1"/>
</dbReference>
<dbReference type="InterPro" id="IPR042087">
    <property type="entry name" value="DNA_pol_B_thumb"/>
</dbReference>
<keyword evidence="3 15" id="KW-0004">4Fe-4S</keyword>
<dbReference type="CDD" id="cd05535">
    <property type="entry name" value="POLBc_epsilon"/>
    <property type="match status" value="1"/>
</dbReference>
<dbReference type="GO" id="GO:0006297">
    <property type="term" value="P:nucleotide-excision repair, DNA gap filling"/>
    <property type="evidence" value="ECO:0007669"/>
    <property type="project" value="TreeGrafter"/>
</dbReference>
<evidence type="ECO:0000256" key="12">
    <source>
        <dbReference type="ARBA" id="ARBA00023014"/>
    </source>
</evidence>
<dbReference type="EMBL" id="BDGG01000001">
    <property type="protein sequence ID" value="GAU88460.1"/>
    <property type="molecule type" value="Genomic_DNA"/>
</dbReference>
<dbReference type="InterPro" id="IPR012337">
    <property type="entry name" value="RNaseH-like_sf"/>
</dbReference>
<keyword evidence="14 15" id="KW-0539">Nucleus</keyword>
<dbReference type="InterPro" id="IPR013697">
    <property type="entry name" value="DNA_pol_e_suA_C"/>
</dbReference>
<dbReference type="InterPro" id="IPR055191">
    <property type="entry name" value="POL2_thumb"/>
</dbReference>
<dbReference type="Gene3D" id="1.10.132.60">
    <property type="entry name" value="DNA polymerase family B, C-terminal domain"/>
    <property type="match status" value="1"/>
</dbReference>
<dbReference type="InterPro" id="IPR054475">
    <property type="entry name" value="Znf-DPOE"/>
</dbReference>
<organism evidence="18 19">
    <name type="scientific">Ramazzottius varieornatus</name>
    <name type="common">Water bear</name>
    <name type="synonym">Tardigrade</name>
    <dbReference type="NCBI Taxonomy" id="947166"/>
    <lineage>
        <taxon>Eukaryota</taxon>
        <taxon>Metazoa</taxon>
        <taxon>Ecdysozoa</taxon>
        <taxon>Tardigrada</taxon>
        <taxon>Eutardigrada</taxon>
        <taxon>Parachela</taxon>
        <taxon>Hypsibioidea</taxon>
        <taxon>Ramazzottiidae</taxon>
        <taxon>Ramazzottius</taxon>
    </lineage>
</organism>
<dbReference type="InterPro" id="IPR006133">
    <property type="entry name" value="DNA-dir_DNA_pol_B_exonuc"/>
</dbReference>
<dbReference type="EC" id="2.7.7.7" evidence="15"/>
<dbReference type="GO" id="GO:0000278">
    <property type="term" value="P:mitotic cell cycle"/>
    <property type="evidence" value="ECO:0007669"/>
    <property type="project" value="TreeGrafter"/>
</dbReference>
<dbReference type="SMART" id="SM00486">
    <property type="entry name" value="POLBc"/>
    <property type="match status" value="1"/>
</dbReference>
<comment type="subcellular location">
    <subcellularLocation>
        <location evidence="1 15">Nucleus</location>
    </subcellularLocation>
</comment>
<dbReference type="InterPro" id="IPR006172">
    <property type="entry name" value="DNA-dir_DNA_pol_B"/>
</dbReference>
<evidence type="ECO:0000313" key="18">
    <source>
        <dbReference type="EMBL" id="GAU88460.1"/>
    </source>
</evidence>
<keyword evidence="10 15" id="KW-0239">DNA-directed DNA polymerase</keyword>
<dbReference type="GO" id="GO:0008310">
    <property type="term" value="F:single-stranded DNA 3'-5' DNA exonuclease activity"/>
    <property type="evidence" value="ECO:0007669"/>
    <property type="project" value="TreeGrafter"/>
</dbReference>
<dbReference type="GO" id="GO:0008622">
    <property type="term" value="C:epsilon DNA polymerase complex"/>
    <property type="evidence" value="ECO:0007669"/>
    <property type="project" value="InterPro"/>
</dbReference>
<evidence type="ECO:0000256" key="6">
    <source>
        <dbReference type="ARBA" id="ARBA00022705"/>
    </source>
</evidence>
<dbReference type="FunFam" id="1.10.132.60:FF:000002">
    <property type="entry name" value="DNA polymerase epsilon catalytic subunit"/>
    <property type="match status" value="1"/>
</dbReference>
<dbReference type="GO" id="GO:0008270">
    <property type="term" value="F:zinc ion binding"/>
    <property type="evidence" value="ECO:0007669"/>
    <property type="project" value="UniProtKB-KW"/>
</dbReference>
<comment type="caution">
    <text evidence="18">The sequence shown here is derived from an EMBL/GenBank/DDBJ whole genome shotgun (WGS) entry which is preliminary data.</text>
</comment>
<evidence type="ECO:0000256" key="15">
    <source>
        <dbReference type="RuleBase" id="RU365029"/>
    </source>
</evidence>
<dbReference type="OrthoDB" id="10060449at2759"/>
<evidence type="ECO:0000256" key="10">
    <source>
        <dbReference type="ARBA" id="ARBA00022932"/>
    </source>
</evidence>
<evidence type="ECO:0000256" key="11">
    <source>
        <dbReference type="ARBA" id="ARBA00023004"/>
    </source>
</evidence>
<keyword evidence="12 15" id="KW-0411">Iron-sulfur</keyword>
<comment type="cofactor">
    <cofactor evidence="15">
        <name>[4Fe-4S] cluster</name>
        <dbReference type="ChEBI" id="CHEBI:49883"/>
    </cofactor>
</comment>
<evidence type="ECO:0000256" key="14">
    <source>
        <dbReference type="ARBA" id="ARBA00023242"/>
    </source>
</evidence>
<evidence type="ECO:0000256" key="16">
    <source>
        <dbReference type="SAM" id="MobiDB-lite"/>
    </source>
</evidence>
<dbReference type="GO" id="GO:0006287">
    <property type="term" value="P:base-excision repair, gap-filling"/>
    <property type="evidence" value="ECO:0007669"/>
    <property type="project" value="TreeGrafter"/>
</dbReference>
<dbReference type="Pfam" id="PF03104">
    <property type="entry name" value="DNA_pol_B_exo1"/>
    <property type="match status" value="1"/>
</dbReference>
<evidence type="ECO:0000256" key="4">
    <source>
        <dbReference type="ARBA" id="ARBA00022679"/>
    </source>
</evidence>
<keyword evidence="11 15" id="KW-0408">Iron</keyword>
<dbReference type="Gene3D" id="3.90.1600.10">
    <property type="entry name" value="Palm domain of DNA polymerase"/>
    <property type="match status" value="1"/>
</dbReference>
<keyword evidence="8 15" id="KW-0863">Zinc-finger</keyword>
<dbReference type="InterPro" id="IPR023211">
    <property type="entry name" value="DNA_pol_palm_dom_sf"/>
</dbReference>
<feature type="domain" description="DNA polymerase epsilon catalytic subunit A C-terminal" evidence="17">
    <location>
        <begin position="1525"/>
        <end position="1922"/>
    </location>
</feature>
<keyword evidence="5 15" id="KW-0548">Nucleotidyltransferase</keyword>
<dbReference type="Pfam" id="PF23250">
    <property type="entry name" value="zf_DPOE_2"/>
    <property type="match status" value="1"/>
</dbReference>
<dbReference type="Proteomes" id="UP000186922">
    <property type="component" value="Unassembled WGS sequence"/>
</dbReference>
<protein>
    <recommendedName>
        <fullName evidence="15">DNA polymerase epsilon catalytic subunit</fullName>
        <ecNumber evidence="15">2.7.7.7</ecNumber>
    </recommendedName>
</protein>
<evidence type="ECO:0000256" key="1">
    <source>
        <dbReference type="ARBA" id="ARBA00004123"/>
    </source>
</evidence>
<evidence type="ECO:0000256" key="7">
    <source>
        <dbReference type="ARBA" id="ARBA00022723"/>
    </source>
</evidence>
<evidence type="ECO:0000256" key="3">
    <source>
        <dbReference type="ARBA" id="ARBA00022485"/>
    </source>
</evidence>
<evidence type="ECO:0000313" key="19">
    <source>
        <dbReference type="Proteomes" id="UP000186922"/>
    </source>
</evidence>
<sequence>MDPVEDETEEGVDNEFQKEQVIDAVEDRAAYVSGDTEEQRLARATKNDELDAKFGFERYKESKERTGFMFNMQPNEVLDDETKKLTSVVDYYFVDDPSHPRRDKSTRFKVSMPYKPYFFVKAKEGHDIEVTTYLQRKFSLLLAPAGIETVWKEDLDLLNHLSGLRQKYIKLSFLTVSDLVKVKKELMPVIRRNRERQKNSNVLAEVQLNSYGGLDVDHSMNYHSDPSEHLIDIREYDVPFHVRVSIDRQIFAGRWYTVTPTSEPPKVPKMTFRPEMLERPDMVICAYDIETTKSPLKFPDATVDQIMMISYMISGKGFLIVNREIVNEDIMSFEYTPKPEFEGVFQVYNEANEAATIARFFRHLQEVRPIIFATYNGDFFDWPFVETRAKANGMSMYEEIGFTKVGKEEYLSRCSVHMDCFKWVQRDSYLPVGSQNLKAVCKAKLQYSPTELDPEDMLRMAREQPQILANYSVSDAVATFYLYMKYVHPFIFALCTILPMEPDSVLRKGSGTLCEALLMVQAFQANVIFPNKQESSVNMFTKEGHLVESETYVGGHVEALESGIFRADIPIRFRMNADGLQKLIDNVERTVVRALVEEERLDPAEVANLDDIVKAITEKLTDLRDKPMRNEDPMIYHLDVAAMYPNIILTNRLQPSALATDVTCAACHFNRPQNRCRRKMKWTWRGEHMTASKSEFQRIQQQLETEQFPPEKPGGRPRAFHQLAREERSQIEKKRLADFCRKNYKKVHITKEEARESVVCQRENSFYVDTVRMFRDRRYEYKTSHKNAKKNVIEAQKALDSEKEKKWKALEVIYDSLQLAHKCILNSFYGYVMRRGARWYSMEMAGIVCHTGGAIIKRARQIVEHIGRPLELDTDGIWCAIPKSFPDTFEVRMKDGNVKGSLNYPGAMLNVMVRDEFSNEQYQEFDSENRKYTIRTENSIGFEVDGPYKAMVLPASKEEGKRLKKRYAVFNFDGTLAELKGFEVKRRGELQLIKHFQTSVFEAFLLGRSLEECYAEVAKVADQWLDILFTKGGTLTDSELVELISESRSMSKKMSEYGSLKSTAITTAKRLAEFLGDSVIKDAGLACRYVIAKKPDGAPVAERAIPLAIWKASDAVRRLFLRKWQKLPALESEDIRDILDWGYYIERISGTIQKIITIPAAMQGIPNPVPRVAHPDWLHKRVQEHNDVFKQQRITDMFKPIPKLSPINHQADLLSDIESLQPDSLPAPVNAGNLQRKRKAAVVGSPPDTVPPKHWKDVLGPAPPHGTSADELQIWLGFHRQKWSWLRKNKQQRKKSRTDDYDSGIRVTGTGIRAFVKQAKKEIVENLWQVIQVAETGQPGWFKVWLLIGNNLHSLRLRVYRTFYINRKVPKDSEDGQVVRKVMKILPRSKATYHLYEYRVEEEAFQTHQNELLNDLTDPLVEGIYETQVPLMFRILVATSSICRIHPTKRREMANRASDVYQLDDVERVSTSNVEYLSNGSLNFVYLYHHQSNNKSVYGLFFIKLRKVIVYVVSNAANPRNELPNMANLFNRLRRERITSGTDESLLPGENHDFVEIKVERDDKKVCRMLDKGLTNFIGERHGPTVLVLHSKINHSQWISQIPALGNLPVISTHLEDDPKAYPNIGWQPIAAGIMIGRYLDLASVLEDSLEKSRYFEVPWGNLPKDTTIFGCDLLYARMLQRHNMVMWGTQKDRPDFGGKETDDIRLIAEDEEKVLQINNPGFYSTCTVHVEVDFLAVCAILLHQHLSDGISNATSFERAPQARLEDQIRKGIHVVSVATYDESAQVDNAFNLIAGMVRSVFRRNQESVVAEEVSMHVFRWLRSPTSLLYDPALHRKLIGLMRKMLVKLVSDCKKFGCHVVYACNGWIIFNSDRGNVKDALEQIQYTLHKVCDQELFRVLAFSTRRVWTTMLWLDAANFAALRVKMPEGTDKIRNPDETFGDFFLDHSFFSQEETDAEHVNVNHFWNLASFLPDMCREIFQTVVGSYVYEADKLFHEYHKVHNGEVMAPMQFEDQEMEEQAPIEPVRILRRKIETDLTDLMLTKIQKISRILPNGKERRDGRSEPVFPERPGSFFEMHNPALELAKSVCKVLSLHKEVLKEVRKLKRDLLKMLGVGEFSISAEWRDYCVTYIVPEVICPRCSCCRDLDLCKDQTVEKDGRLEWKCTYPRCGQTYDSMEIERRLFVALKKMNVSYHLQDLRCVKCKQMYERHVSRTCNCGGQFRNTIAKESFLDKLRIFENISRYGYSCLSRPHTSTSRLTFH</sequence>
<evidence type="ECO:0000259" key="17">
    <source>
        <dbReference type="SMART" id="SM01159"/>
    </source>
</evidence>
<dbReference type="GO" id="GO:0045004">
    <property type="term" value="P:DNA replication proofreading"/>
    <property type="evidence" value="ECO:0007669"/>
    <property type="project" value="TreeGrafter"/>
</dbReference>
<evidence type="ECO:0000256" key="5">
    <source>
        <dbReference type="ARBA" id="ARBA00022695"/>
    </source>
</evidence>
<dbReference type="InterPro" id="IPR029703">
    <property type="entry name" value="POL2"/>
</dbReference>
<dbReference type="PANTHER" id="PTHR10670:SF0">
    <property type="entry name" value="DNA POLYMERASE EPSILON CATALYTIC SUBUNIT A"/>
    <property type="match status" value="1"/>
</dbReference>
<dbReference type="Pfam" id="PF22634">
    <property type="entry name" value="POL2_thumb"/>
    <property type="match status" value="1"/>
</dbReference>
<keyword evidence="6 15" id="KW-0235">DNA replication</keyword>
<dbReference type="Gene3D" id="3.30.342.10">
    <property type="entry name" value="DNA Polymerase, chain B, domain 1"/>
    <property type="match status" value="1"/>
</dbReference>
<dbReference type="FunFam" id="3.90.1600.10:FF:000006">
    <property type="entry name" value="DNA polymerase epsilon catalytic subunit"/>
    <property type="match status" value="1"/>
</dbReference>
<comment type="catalytic activity">
    <reaction evidence="15">
        <text>DNA(n) + a 2'-deoxyribonucleoside 5'-triphosphate = DNA(n+1) + diphosphate</text>
        <dbReference type="Rhea" id="RHEA:22508"/>
        <dbReference type="Rhea" id="RHEA-COMP:17339"/>
        <dbReference type="Rhea" id="RHEA-COMP:17340"/>
        <dbReference type="ChEBI" id="CHEBI:33019"/>
        <dbReference type="ChEBI" id="CHEBI:61560"/>
        <dbReference type="ChEBI" id="CHEBI:173112"/>
        <dbReference type="EC" id="2.7.7.7"/>
    </reaction>
</comment>
<feature type="region of interest" description="Disordered" evidence="16">
    <location>
        <begin position="1231"/>
        <end position="1254"/>
    </location>
</feature>
<dbReference type="GO" id="GO:0003677">
    <property type="term" value="F:DNA binding"/>
    <property type="evidence" value="ECO:0007669"/>
    <property type="project" value="UniProtKB-KW"/>
</dbReference>
<name>A0A1D1UIW7_RAMVA</name>
<comment type="similarity">
    <text evidence="2 15">Belongs to the DNA polymerase type-B family.</text>
</comment>
<dbReference type="SUPFAM" id="SSF56672">
    <property type="entry name" value="DNA/RNA polymerases"/>
    <property type="match status" value="1"/>
</dbReference>
<dbReference type="PANTHER" id="PTHR10670">
    <property type="entry name" value="DNA POLYMERASE EPSILON CATALYTIC SUBUNIT A"/>
    <property type="match status" value="1"/>
</dbReference>
<dbReference type="InterPro" id="IPR043502">
    <property type="entry name" value="DNA/RNA_pol_sf"/>
</dbReference>
<keyword evidence="13 15" id="KW-0238">DNA-binding</keyword>
<dbReference type="FunFam" id="3.30.420.10:FF:000010">
    <property type="entry name" value="DNA polymerase epsilon catalytic subunit"/>
    <property type="match status" value="1"/>
</dbReference>
<reference evidence="18 19" key="1">
    <citation type="journal article" date="2016" name="Nat. Commun.">
        <title>Extremotolerant tardigrade genome and improved radiotolerance of human cultured cells by tardigrade-unique protein.</title>
        <authorList>
            <person name="Hashimoto T."/>
            <person name="Horikawa D.D."/>
            <person name="Saito Y."/>
            <person name="Kuwahara H."/>
            <person name="Kozuka-Hata H."/>
            <person name="Shin-I T."/>
            <person name="Minakuchi Y."/>
            <person name="Ohishi K."/>
            <person name="Motoyama A."/>
            <person name="Aizu T."/>
            <person name="Enomoto A."/>
            <person name="Kondo K."/>
            <person name="Tanaka S."/>
            <person name="Hara Y."/>
            <person name="Koshikawa S."/>
            <person name="Sagara H."/>
            <person name="Miura T."/>
            <person name="Yokobori S."/>
            <person name="Miyagawa K."/>
            <person name="Suzuki Y."/>
            <person name="Kubo T."/>
            <person name="Oyama M."/>
            <person name="Kohara Y."/>
            <person name="Fujiyama A."/>
            <person name="Arakawa K."/>
            <person name="Katayama T."/>
            <person name="Toyoda A."/>
            <person name="Kunieda T."/>
        </authorList>
    </citation>
    <scope>NUCLEOTIDE SEQUENCE [LARGE SCALE GENOMIC DNA]</scope>
    <source>
        <strain evidence="18 19">YOKOZUNA-1</strain>
    </source>
</reference>
<comment type="function">
    <text evidence="15">DNA polymerase II participates in chromosomal DNA replication.</text>
</comment>
<dbReference type="Pfam" id="PF08490">
    <property type="entry name" value="DUF1744"/>
    <property type="match status" value="1"/>
</dbReference>
<keyword evidence="9 15" id="KW-0862">Zinc</keyword>
<dbReference type="SUPFAM" id="SSF53098">
    <property type="entry name" value="Ribonuclease H-like"/>
    <property type="match status" value="1"/>
</dbReference>
<dbReference type="GO" id="GO:0003887">
    <property type="term" value="F:DNA-directed DNA polymerase activity"/>
    <property type="evidence" value="ECO:0007669"/>
    <property type="project" value="UniProtKB-KW"/>
</dbReference>
<dbReference type="GO" id="GO:0051539">
    <property type="term" value="F:4 iron, 4 sulfur cluster binding"/>
    <property type="evidence" value="ECO:0007669"/>
    <property type="project" value="UniProtKB-KW"/>
</dbReference>